<dbReference type="Proteomes" id="UP000005426">
    <property type="component" value="Unassembled WGS sequence"/>
</dbReference>
<evidence type="ECO:0000313" key="2">
    <source>
        <dbReference type="Proteomes" id="UP000005426"/>
    </source>
</evidence>
<dbReference type="AlphaFoldDB" id="G9NU94"/>
<keyword evidence="2" id="KW-1185">Reference proteome</keyword>
<evidence type="ECO:0000313" key="1">
    <source>
        <dbReference type="EMBL" id="EHK45627.1"/>
    </source>
</evidence>
<proteinExistence type="predicted"/>
<gene>
    <name evidence="1" type="ORF">TRIATDRAFT_273685</name>
</gene>
<protein>
    <submittedName>
        <fullName evidence="1">Uncharacterized protein</fullName>
    </submittedName>
</protein>
<dbReference type="HOGENOM" id="CLU_1927909_0_0_1"/>
<sequence length="131" mass="14295">MAVVVPSWDSCCSGKPPTTTSNDDSQCARLYHNDNINRFLADETQRCPVGLGPEQTQSEAETVGKARVFENLQAFDVQFDCDKFPRAKGVLKVGIKRVHEVPLSDHNGQRGIQPVTIGLIAMGGAFYSAQN</sequence>
<comment type="caution">
    <text evidence="1">The sequence shown here is derived from an EMBL/GenBank/DDBJ whole genome shotgun (WGS) entry which is preliminary data.</text>
</comment>
<reference evidence="1 2" key="1">
    <citation type="journal article" date="2011" name="Genome Biol.">
        <title>Comparative genome sequence analysis underscores mycoparasitism as the ancestral life style of Trichoderma.</title>
        <authorList>
            <person name="Kubicek C.P."/>
            <person name="Herrera-Estrella A."/>
            <person name="Seidl-Seiboth V."/>
            <person name="Martinez D.A."/>
            <person name="Druzhinina I.S."/>
            <person name="Thon M."/>
            <person name="Zeilinger S."/>
            <person name="Casas-Flores S."/>
            <person name="Horwitz B.A."/>
            <person name="Mukherjee P.K."/>
            <person name="Mukherjee M."/>
            <person name="Kredics L."/>
            <person name="Alcaraz L.D."/>
            <person name="Aerts A."/>
            <person name="Antal Z."/>
            <person name="Atanasova L."/>
            <person name="Cervantes-Badillo M.G."/>
            <person name="Challacombe J."/>
            <person name="Chertkov O."/>
            <person name="McCluskey K."/>
            <person name="Coulpier F."/>
            <person name="Deshpande N."/>
            <person name="von Doehren H."/>
            <person name="Ebbole D.J."/>
            <person name="Esquivel-Naranjo E.U."/>
            <person name="Fekete E."/>
            <person name="Flipphi M."/>
            <person name="Glaser F."/>
            <person name="Gomez-Rodriguez E.Y."/>
            <person name="Gruber S."/>
            <person name="Han C."/>
            <person name="Henrissat B."/>
            <person name="Hermosa R."/>
            <person name="Hernandez-Onate M."/>
            <person name="Karaffa L."/>
            <person name="Kosti I."/>
            <person name="Le Crom S."/>
            <person name="Lindquist E."/>
            <person name="Lucas S."/>
            <person name="Luebeck M."/>
            <person name="Luebeck P.S."/>
            <person name="Margeot A."/>
            <person name="Metz B."/>
            <person name="Misra M."/>
            <person name="Nevalainen H."/>
            <person name="Omann M."/>
            <person name="Packer N."/>
            <person name="Perrone G."/>
            <person name="Uresti-Rivera E.E."/>
            <person name="Salamov A."/>
            <person name="Schmoll M."/>
            <person name="Seiboth B."/>
            <person name="Shapiro H."/>
            <person name="Sukno S."/>
            <person name="Tamayo-Ramos J.A."/>
            <person name="Tisch D."/>
            <person name="Wiest A."/>
            <person name="Wilkinson H.H."/>
            <person name="Zhang M."/>
            <person name="Coutinho P.M."/>
            <person name="Kenerley C.M."/>
            <person name="Monte E."/>
            <person name="Baker S.E."/>
            <person name="Grigoriev I.V."/>
        </authorList>
    </citation>
    <scope>NUCLEOTIDE SEQUENCE [LARGE SCALE GENOMIC DNA]</scope>
    <source>
        <strain evidence="2">ATCC 20476 / IMI 206040</strain>
    </source>
</reference>
<organism evidence="1 2">
    <name type="scientific">Hypocrea atroviridis (strain ATCC 20476 / IMI 206040)</name>
    <name type="common">Trichoderma atroviride</name>
    <dbReference type="NCBI Taxonomy" id="452589"/>
    <lineage>
        <taxon>Eukaryota</taxon>
        <taxon>Fungi</taxon>
        <taxon>Dikarya</taxon>
        <taxon>Ascomycota</taxon>
        <taxon>Pezizomycotina</taxon>
        <taxon>Sordariomycetes</taxon>
        <taxon>Hypocreomycetidae</taxon>
        <taxon>Hypocreales</taxon>
        <taxon>Hypocreaceae</taxon>
        <taxon>Trichoderma</taxon>
    </lineage>
</organism>
<dbReference type="EMBL" id="ABDG02000023">
    <property type="protein sequence ID" value="EHK45627.1"/>
    <property type="molecule type" value="Genomic_DNA"/>
</dbReference>
<name>G9NU94_HYPAI</name>
<dbReference type="OrthoDB" id="4899589at2759"/>
<accession>G9NU94</accession>